<name>A0ABU0PKJ1_9MICC</name>
<feature type="compositionally biased region" description="Pro residues" evidence="1">
    <location>
        <begin position="532"/>
        <end position="541"/>
    </location>
</feature>
<feature type="region of interest" description="Disordered" evidence="1">
    <location>
        <begin position="325"/>
        <end position="364"/>
    </location>
</feature>
<protein>
    <recommendedName>
        <fullName evidence="2">HNH nuclease domain-containing protein</fullName>
    </recommendedName>
</protein>
<gene>
    <name evidence="3" type="ORF">QFZ36_002054</name>
</gene>
<feature type="domain" description="HNH nuclease" evidence="2">
    <location>
        <begin position="445"/>
        <end position="497"/>
    </location>
</feature>
<evidence type="ECO:0000313" key="3">
    <source>
        <dbReference type="EMBL" id="MDQ0674493.1"/>
    </source>
</evidence>
<feature type="compositionally biased region" description="Low complexity" evidence="1">
    <location>
        <begin position="325"/>
        <end position="340"/>
    </location>
</feature>
<feature type="compositionally biased region" description="Low complexity" evidence="1">
    <location>
        <begin position="347"/>
        <end position="356"/>
    </location>
</feature>
<dbReference type="Gene3D" id="1.10.30.50">
    <property type="match status" value="1"/>
</dbReference>
<proteinExistence type="predicted"/>
<feature type="compositionally biased region" description="Basic and acidic residues" evidence="1">
    <location>
        <begin position="211"/>
        <end position="229"/>
    </location>
</feature>
<dbReference type="Proteomes" id="UP001236806">
    <property type="component" value="Unassembled WGS sequence"/>
</dbReference>
<dbReference type="InterPro" id="IPR003615">
    <property type="entry name" value="HNH_nuc"/>
</dbReference>
<dbReference type="RefSeq" id="WP_306636100.1">
    <property type="nucleotide sequence ID" value="NZ_JAUSXB010000001.1"/>
</dbReference>
<dbReference type="EMBL" id="JAUSXB010000001">
    <property type="protein sequence ID" value="MDQ0674493.1"/>
    <property type="molecule type" value="Genomic_DNA"/>
</dbReference>
<organism evidence="3 4">
    <name type="scientific">Pseudarthrobacter siccitolerans</name>
    <dbReference type="NCBI Taxonomy" id="861266"/>
    <lineage>
        <taxon>Bacteria</taxon>
        <taxon>Bacillati</taxon>
        <taxon>Actinomycetota</taxon>
        <taxon>Actinomycetes</taxon>
        <taxon>Micrococcales</taxon>
        <taxon>Micrococcaceae</taxon>
        <taxon>Pseudarthrobacter</taxon>
    </lineage>
</organism>
<feature type="region of interest" description="Disordered" evidence="1">
    <location>
        <begin position="210"/>
        <end position="229"/>
    </location>
</feature>
<dbReference type="SMART" id="SM00507">
    <property type="entry name" value="HNHc"/>
    <property type="match status" value="1"/>
</dbReference>
<evidence type="ECO:0000313" key="4">
    <source>
        <dbReference type="Proteomes" id="UP001236806"/>
    </source>
</evidence>
<feature type="region of interest" description="Disordered" evidence="1">
    <location>
        <begin position="499"/>
        <end position="575"/>
    </location>
</feature>
<reference evidence="3 4" key="1">
    <citation type="submission" date="2023-07" db="EMBL/GenBank/DDBJ databases">
        <title>Comparative genomics of wheat-associated soil bacteria to identify genetic determinants of phenazine resistance.</title>
        <authorList>
            <person name="Mouncey N."/>
        </authorList>
    </citation>
    <scope>NUCLEOTIDE SEQUENCE [LARGE SCALE GENOMIC DNA]</scope>
    <source>
        <strain evidence="3 4">W1I3</strain>
    </source>
</reference>
<evidence type="ECO:0000259" key="2">
    <source>
        <dbReference type="SMART" id="SM00507"/>
    </source>
</evidence>
<comment type="caution">
    <text evidence="3">The sequence shown here is derived from an EMBL/GenBank/DDBJ whole genome shotgun (WGS) entry which is preliminary data.</text>
</comment>
<dbReference type="Pfam" id="PF02720">
    <property type="entry name" value="DUF222"/>
    <property type="match status" value="1"/>
</dbReference>
<accession>A0ABU0PKJ1</accession>
<sequence>MDDASMGNGAGTVAVMEGIHASVAGLDALFVEDARLSAGRPGPANTDGVDVVTDVLQRRYEIRLERMAVTKQLEAQIAAIKARDAAEAIEIQHTMTPPEAPAHERTYAEMSAIEEIAGVLTISSPAAGALVTQSRQVCSLPPVMDALSAGAISWQHAKIIGDETEGLGPAGAAALAAHFLDPDAPNPARGAAGELVPSRFRTRVRNWRERRHPESLEKRHTKSAADRRMEYTPDRDGMAWLSLYLPADTASAIWNRSTALARGLQGPEEPRSMTQLRPDIAARLLLAAGPALSPAPESTAEEFNTEENTDAPIGVASLSVNDQPAAAAGAGATDGTSTGSSEHEATSTDAADLASAGHEGTGRSGYTDLASVPVPNAQVLVTVPVFALLGLTDEPATLDGYGPIPASMARKLVTDGASSFYRVLVDPRDGAPLEIGRTSYRLTKAMKKALHLRDGKCTFPGCNNHSLDNDTDHLTAWHQGGHTGISNLAQLCRKHHRLKHNSPWEPTPAAKNEPPGWTSPTGRHYKPEQPDQEPPQWPPGLLPMGGTKFLNAETPKLQSTETPRFRPADLSNFQPADKSLLENALMDLLTG</sequence>
<dbReference type="InterPro" id="IPR003870">
    <property type="entry name" value="DUF222"/>
</dbReference>
<evidence type="ECO:0000256" key="1">
    <source>
        <dbReference type="SAM" id="MobiDB-lite"/>
    </source>
</evidence>
<keyword evidence="4" id="KW-1185">Reference proteome</keyword>
<dbReference type="CDD" id="cd00085">
    <property type="entry name" value="HNHc"/>
    <property type="match status" value="1"/>
</dbReference>